<dbReference type="RefSeq" id="WP_008079845.1">
    <property type="nucleotide sequence ID" value="NZ_AEVT01000098.1"/>
</dbReference>
<comment type="caution">
    <text evidence="2">The sequence shown here is derived from an EMBL/GenBank/DDBJ whole genome shotgun (WGS) entry which is preliminary data.</text>
</comment>
<dbReference type="Proteomes" id="UP000006228">
    <property type="component" value="Unassembled WGS sequence"/>
</dbReference>
<dbReference type="PANTHER" id="PTHR21666">
    <property type="entry name" value="PEPTIDASE-RELATED"/>
    <property type="match status" value="1"/>
</dbReference>
<proteinExistence type="predicted"/>
<accession>E8MB15</accession>
<sequence length="219" mass="24861">MIFTRQRWLYLFVVTLLVVLAATKWHAKVQRELVETQQQIVLDKAAPLMEKNGQAFQLPMEKTGSIQDFAEFGKVLRFPNRYHTADDYYALPGTEVFAIADGLVYFSGSEPAYGGLVVINHKGMYSLYGHVSAQRWLIERGANVKKGQLIGYIAETSEGYGIGAVPHLHFSIRLGSPDDFPRAGNNNWMTGYTTQHPSFVNFIDPDKFIAESKRYYRDK</sequence>
<evidence type="ECO:0000259" key="1">
    <source>
        <dbReference type="Pfam" id="PF01551"/>
    </source>
</evidence>
<dbReference type="InterPro" id="IPR050570">
    <property type="entry name" value="Cell_wall_metabolism_enzyme"/>
</dbReference>
<dbReference type="Pfam" id="PF01551">
    <property type="entry name" value="Peptidase_M23"/>
    <property type="match status" value="1"/>
</dbReference>
<reference evidence="2 3" key="1">
    <citation type="journal article" date="2012" name="Int. J. Syst. Evol. Microbiol.">
        <title>Vibrio caribbeanicus sp. nov., isolated from the marine sponge Scleritoderma cyanea.</title>
        <authorList>
            <person name="Hoffmann M."/>
            <person name="Monday S.R."/>
            <person name="Allard M.W."/>
            <person name="Strain E.A."/>
            <person name="Whittaker P."/>
            <person name="Naum M."/>
            <person name="McCarthy P.J."/>
            <person name="Lopez J.V."/>
            <person name="Fischer M."/>
            <person name="Brown E.W."/>
        </authorList>
    </citation>
    <scope>NUCLEOTIDE SEQUENCE [LARGE SCALE GENOMIC DNA]</scope>
    <source>
        <strain evidence="3">DSMZ 21326</strain>
    </source>
</reference>
<dbReference type="SUPFAM" id="SSF51261">
    <property type="entry name" value="Duplicated hybrid motif"/>
    <property type="match status" value="1"/>
</dbReference>
<dbReference type="Gene3D" id="2.70.70.10">
    <property type="entry name" value="Glucose Permease (Domain IIA)"/>
    <property type="match status" value="1"/>
</dbReference>
<organism evidence="2 3">
    <name type="scientific">Vibrio sinaloensis DSM 21326</name>
    <dbReference type="NCBI Taxonomy" id="945550"/>
    <lineage>
        <taxon>Bacteria</taxon>
        <taxon>Pseudomonadati</taxon>
        <taxon>Pseudomonadota</taxon>
        <taxon>Gammaproteobacteria</taxon>
        <taxon>Vibrionales</taxon>
        <taxon>Vibrionaceae</taxon>
        <taxon>Vibrio</taxon>
        <taxon>Vibrio oreintalis group</taxon>
    </lineage>
</organism>
<name>E8MB15_PHOS4</name>
<protein>
    <recommendedName>
        <fullName evidence="1">M23ase beta-sheet core domain-containing protein</fullName>
    </recommendedName>
</protein>
<evidence type="ECO:0000313" key="2">
    <source>
        <dbReference type="EMBL" id="EGA68845.1"/>
    </source>
</evidence>
<dbReference type="AlphaFoldDB" id="E8MB15"/>
<dbReference type="CDD" id="cd12797">
    <property type="entry name" value="M23_peptidase"/>
    <property type="match status" value="1"/>
</dbReference>
<feature type="domain" description="M23ase beta-sheet core" evidence="1">
    <location>
        <begin position="82"/>
        <end position="174"/>
    </location>
</feature>
<gene>
    <name evidence="2" type="ORF">VISI1226_10967</name>
</gene>
<dbReference type="InterPro" id="IPR011055">
    <property type="entry name" value="Dup_hybrid_motif"/>
</dbReference>
<dbReference type="EMBL" id="AEVT01000098">
    <property type="protein sequence ID" value="EGA68845.1"/>
    <property type="molecule type" value="Genomic_DNA"/>
</dbReference>
<dbReference type="InterPro" id="IPR016047">
    <property type="entry name" value="M23ase_b-sheet_dom"/>
</dbReference>
<evidence type="ECO:0000313" key="3">
    <source>
        <dbReference type="Proteomes" id="UP000006228"/>
    </source>
</evidence>
<dbReference type="PANTHER" id="PTHR21666:SF270">
    <property type="entry name" value="MUREIN HYDROLASE ACTIVATOR ENVC"/>
    <property type="match status" value="1"/>
</dbReference>
<dbReference type="eggNOG" id="COG0739">
    <property type="taxonomic scope" value="Bacteria"/>
</dbReference>
<dbReference type="GeneID" id="95570753"/>
<dbReference type="GO" id="GO:0004222">
    <property type="term" value="F:metalloendopeptidase activity"/>
    <property type="evidence" value="ECO:0007669"/>
    <property type="project" value="TreeGrafter"/>
</dbReference>